<protein>
    <submittedName>
        <fullName evidence="1">Uncharacterized protein</fullName>
    </submittedName>
</protein>
<sequence>MNMSLPASSSVLSSYQEAFGVSSAILSELQRRGGPLPLWAAQSAKDREDWLYSLHEAVTEWDWPQQVREASAGLLDKGSHLGLADIGGTAATIMMPISTPGFLRVLLEMLGYPFVSPLSSDPQATTLLDGRRMDTAAREFERTLGMIHDTGYLDARAADVAFGGAVTTGVRFLYYHELGHVMRSAEGDTSRPSWLVPEEEYLVEELVADQFAFVMLTLELRRHPIMQPSGFAGIALALAFVAAKEFASTTYGGGRRTTKNATHRMHRLLFWAAKSAGMGVITEEAVAVGKCFWDASHGLFARVQSVPSPLFSLLLQTAMRPVQDWPTASLHILRWCAFGDRSKVVSTIRSIRDEAQRQASQHSRAEAVLKLIEFVLADTNCVRVPLGLAEALD</sequence>
<dbReference type="OrthoDB" id="9776685at2"/>
<name>A0A2L0XBF9_9BURK</name>
<dbReference type="Proteomes" id="UP000253772">
    <property type="component" value="Chromosome c1"/>
</dbReference>
<dbReference type="EMBL" id="CP037900">
    <property type="protein sequence ID" value="QBP11423.1"/>
    <property type="molecule type" value="Genomic_DNA"/>
</dbReference>
<organism evidence="1 2">
    <name type="scientific">Cupriavidus metallidurans</name>
    <dbReference type="NCBI Taxonomy" id="119219"/>
    <lineage>
        <taxon>Bacteria</taxon>
        <taxon>Pseudomonadati</taxon>
        <taxon>Pseudomonadota</taxon>
        <taxon>Betaproteobacteria</taxon>
        <taxon>Burkholderiales</taxon>
        <taxon>Burkholderiaceae</taxon>
        <taxon>Cupriavidus</taxon>
    </lineage>
</organism>
<reference evidence="1 2" key="1">
    <citation type="submission" date="2019-03" db="EMBL/GenBank/DDBJ databases">
        <title>Comparative insights into the high quality Complete genome sequence of highly metal resistant Cupriavidus metallidurans strain BS1 isolated from a gold-copper mine.</title>
        <authorList>
            <person name="Mazhar H.S."/>
            <person name="Rensing C."/>
        </authorList>
    </citation>
    <scope>NUCLEOTIDE SEQUENCE [LARGE SCALE GENOMIC DNA]</scope>
    <source>
        <strain evidence="1 2">BS1</strain>
    </source>
</reference>
<dbReference type="AlphaFoldDB" id="A0A2L0XBF9"/>
<proteinExistence type="predicted"/>
<dbReference type="RefSeq" id="WP_017512721.1">
    <property type="nucleotide sequence ID" value="NZ_CP026544.1"/>
</dbReference>
<evidence type="ECO:0000313" key="2">
    <source>
        <dbReference type="Proteomes" id="UP000253772"/>
    </source>
</evidence>
<gene>
    <name evidence="1" type="ORF">DDF84_017570</name>
</gene>
<evidence type="ECO:0000313" key="1">
    <source>
        <dbReference type="EMBL" id="QBP11423.1"/>
    </source>
</evidence>
<accession>A0A2L0XBF9</accession>